<feature type="transmembrane region" description="Helical" evidence="1">
    <location>
        <begin position="83"/>
        <end position="102"/>
    </location>
</feature>
<feature type="transmembrane region" description="Helical" evidence="1">
    <location>
        <begin position="204"/>
        <end position="223"/>
    </location>
</feature>
<dbReference type="RefSeq" id="WP_126597139.1">
    <property type="nucleotide sequence ID" value="NZ_BIFQ01000001.1"/>
</dbReference>
<feature type="transmembrane region" description="Helical" evidence="1">
    <location>
        <begin position="276"/>
        <end position="296"/>
    </location>
</feature>
<dbReference type="Proteomes" id="UP000287224">
    <property type="component" value="Unassembled WGS sequence"/>
</dbReference>
<evidence type="ECO:0000256" key="1">
    <source>
        <dbReference type="SAM" id="Phobius"/>
    </source>
</evidence>
<dbReference type="OrthoDB" id="153365at2"/>
<reference evidence="3" key="1">
    <citation type="submission" date="2018-12" db="EMBL/GenBank/DDBJ databases">
        <title>Tengunoibacter tsumagoiensis gen. nov., sp. nov., Dictyobacter kobayashii sp. nov., D. alpinus sp. nov., and D. joshuensis sp. nov. and description of Dictyobacteraceae fam. nov. within the order Ktedonobacterales isolated from Tengu-no-mugimeshi.</title>
        <authorList>
            <person name="Wang C.M."/>
            <person name="Zheng Y."/>
            <person name="Sakai Y."/>
            <person name="Toyoda A."/>
            <person name="Minakuchi Y."/>
            <person name="Abe K."/>
            <person name="Yokota A."/>
            <person name="Yabe S."/>
        </authorList>
    </citation>
    <scope>NUCLEOTIDE SEQUENCE [LARGE SCALE GENOMIC DNA]</scope>
    <source>
        <strain evidence="3">S-27</strain>
    </source>
</reference>
<keyword evidence="1" id="KW-0472">Membrane</keyword>
<dbReference type="Pfam" id="PF12730">
    <property type="entry name" value="ABC2_membrane_4"/>
    <property type="match status" value="1"/>
</dbReference>
<dbReference type="EMBL" id="BIFQ01000001">
    <property type="protein sequence ID" value="GCE06173.1"/>
    <property type="molecule type" value="Genomic_DNA"/>
</dbReference>
<comment type="caution">
    <text evidence="2">The sequence shown here is derived from an EMBL/GenBank/DDBJ whole genome shotgun (WGS) entry which is preliminary data.</text>
</comment>
<evidence type="ECO:0000313" key="2">
    <source>
        <dbReference type="EMBL" id="GCE06173.1"/>
    </source>
</evidence>
<gene>
    <name evidence="2" type="ORF">KDAU_35020</name>
</gene>
<feature type="transmembrane region" description="Helical" evidence="1">
    <location>
        <begin position="123"/>
        <end position="156"/>
    </location>
</feature>
<evidence type="ECO:0008006" key="4">
    <source>
        <dbReference type="Google" id="ProtNLM"/>
    </source>
</evidence>
<proteinExistence type="predicted"/>
<name>A0A401ZH99_9CHLR</name>
<feature type="transmembrane region" description="Helical" evidence="1">
    <location>
        <begin position="36"/>
        <end position="55"/>
    </location>
</feature>
<dbReference type="AlphaFoldDB" id="A0A401ZH99"/>
<accession>A0A401ZH99</accession>
<keyword evidence="3" id="KW-1185">Reference proteome</keyword>
<keyword evidence="1" id="KW-1133">Transmembrane helix</keyword>
<sequence>MNTPIFITTSSLDSQPALHAHFLGILRGEFLKIARLFWWLVLFLTAGFIVGFWLGSTSPGLKQDLLHTPLHFLYTAIETNLQMFRILSGILLLVLTSVVIGREYQYGTIRILLARGVGRLQLLLAKLTLLLSIAIFLLVAFTILSVLLTCLTILILNGNLNALHVVDAAFWSNIGIDLLAIFINMVATILLATAMNALSRSLTIGLSVSLIWFPVDNVAILIMNTLQRVTHSDIWSKATTYFLGPLLNRLPDWMVPVSGQSGYQSFGIFPPAPVDAVHALWVISAYSLVFLVLALISTEQRDVKE</sequence>
<keyword evidence="1" id="KW-0812">Transmembrane</keyword>
<organism evidence="2 3">
    <name type="scientific">Dictyobacter aurantiacus</name>
    <dbReference type="NCBI Taxonomy" id="1936993"/>
    <lineage>
        <taxon>Bacteria</taxon>
        <taxon>Bacillati</taxon>
        <taxon>Chloroflexota</taxon>
        <taxon>Ktedonobacteria</taxon>
        <taxon>Ktedonobacterales</taxon>
        <taxon>Dictyobacteraceae</taxon>
        <taxon>Dictyobacter</taxon>
    </lineage>
</organism>
<protein>
    <recommendedName>
        <fullName evidence="4">ABC transporter permease</fullName>
    </recommendedName>
</protein>
<feature type="transmembrane region" description="Helical" evidence="1">
    <location>
        <begin position="168"/>
        <end position="192"/>
    </location>
</feature>
<evidence type="ECO:0000313" key="3">
    <source>
        <dbReference type="Proteomes" id="UP000287224"/>
    </source>
</evidence>